<dbReference type="InterPro" id="IPR007423">
    <property type="entry name" value="Sel_put"/>
</dbReference>
<dbReference type="EMBL" id="JACSQV010000014">
    <property type="protein sequence ID" value="MBD7919652.1"/>
    <property type="molecule type" value="Genomic_DNA"/>
</dbReference>
<dbReference type="RefSeq" id="WP_191784301.1">
    <property type="nucleotide sequence ID" value="NZ_JACSQV010000014.1"/>
</dbReference>
<evidence type="ECO:0000313" key="2">
    <source>
        <dbReference type="Proteomes" id="UP000604241"/>
    </source>
</evidence>
<proteinExistence type="predicted"/>
<reference evidence="1 2" key="1">
    <citation type="submission" date="2020-08" db="EMBL/GenBank/DDBJ databases">
        <title>A Genomic Blueprint of the Chicken Gut Microbiome.</title>
        <authorList>
            <person name="Gilroy R."/>
            <person name="Ravi A."/>
            <person name="Getino M."/>
            <person name="Pursley I."/>
            <person name="Horton D.L."/>
            <person name="Alikhan N.-F."/>
            <person name="Baker D."/>
            <person name="Gharbi K."/>
            <person name="Hall N."/>
            <person name="Watson M."/>
            <person name="Adriaenssens E.M."/>
            <person name="Foster-Nyarko E."/>
            <person name="Jarju S."/>
            <person name="Secka A."/>
            <person name="Antonio M."/>
            <person name="Oren A."/>
            <person name="Chaudhuri R."/>
            <person name="La Ragione R.M."/>
            <person name="Hildebrand F."/>
            <person name="Pallen M.J."/>
        </authorList>
    </citation>
    <scope>NUCLEOTIDE SEQUENCE [LARGE SCALE GENOMIC DNA]</scope>
    <source>
        <strain evidence="1 2">Sa3CUA2</strain>
    </source>
</reference>
<accession>A0ABR8QGU9</accession>
<keyword evidence="2" id="KW-1185">Reference proteome</keyword>
<gene>
    <name evidence="1" type="ORF">H9657_15385</name>
</gene>
<evidence type="ECO:0000313" key="1">
    <source>
        <dbReference type="EMBL" id="MBD7919652.1"/>
    </source>
</evidence>
<organism evidence="1 2">
    <name type="scientific">Cellulomonas avistercoris</name>
    <dbReference type="NCBI Taxonomy" id="2762242"/>
    <lineage>
        <taxon>Bacteria</taxon>
        <taxon>Bacillati</taxon>
        <taxon>Actinomycetota</taxon>
        <taxon>Actinomycetes</taxon>
        <taxon>Micrococcales</taxon>
        <taxon>Cellulomonadaceae</taxon>
        <taxon>Cellulomonas</taxon>
    </lineage>
</organism>
<dbReference type="Pfam" id="PF04328">
    <property type="entry name" value="Sel_put"/>
    <property type="match status" value="1"/>
</dbReference>
<dbReference type="Proteomes" id="UP000604241">
    <property type="component" value="Unassembled WGS sequence"/>
</dbReference>
<name>A0ABR8QGU9_9CELL</name>
<comment type="caution">
    <text evidence="1">The sequence shown here is derived from an EMBL/GenBank/DDBJ whole genome shotgun (WGS) entry which is preliminary data.</text>
</comment>
<sequence length="110" mass="12101">MSAGDVASGRDPIALSRVGGVCWIALSRVGGVCRIALSRVGGVCWIALSRVWGVGRGVRWYVRELTGEAAYDRYVAAHARTHPDHAPLTRAQWWRARDDARESLAHDRCC</sequence>
<protein>
    <submittedName>
        <fullName evidence="1">YbdD/YjiX family protein</fullName>
    </submittedName>
</protein>